<evidence type="ECO:0000313" key="1">
    <source>
        <dbReference type="EMBL" id="GAA4168402.1"/>
    </source>
</evidence>
<keyword evidence="2" id="KW-1185">Reference proteome</keyword>
<dbReference type="Proteomes" id="UP001500167">
    <property type="component" value="Unassembled WGS sequence"/>
</dbReference>
<organism evidence="1 2">
    <name type="scientific">Sphingobacterium ginsenosidimutans</name>
    <dbReference type="NCBI Taxonomy" id="687845"/>
    <lineage>
        <taxon>Bacteria</taxon>
        <taxon>Pseudomonadati</taxon>
        <taxon>Bacteroidota</taxon>
        <taxon>Sphingobacteriia</taxon>
        <taxon>Sphingobacteriales</taxon>
        <taxon>Sphingobacteriaceae</taxon>
        <taxon>Sphingobacterium</taxon>
    </lineage>
</organism>
<accession>A0ABP7ZQZ9</accession>
<dbReference type="RefSeq" id="WP_346083882.1">
    <property type="nucleotide sequence ID" value="NZ_BAAAZK010000002.1"/>
</dbReference>
<sequence>MHEIKSLCMLNKLAGVVLLQLLFLAVFHQTYAQQKAVKASLFEGVVVAGYADHGVYINCTGPAIKYSFAPKGNILLGLLPSLKLKEDHVEEGKPKNAWITPTLGVGLTAVFRHIAFQLPAFYSPKTSTLDGKWKLGVGLGYKF</sequence>
<evidence type="ECO:0000313" key="2">
    <source>
        <dbReference type="Proteomes" id="UP001500167"/>
    </source>
</evidence>
<dbReference type="EMBL" id="BAAAZK010000002">
    <property type="protein sequence ID" value="GAA4168402.1"/>
    <property type="molecule type" value="Genomic_DNA"/>
</dbReference>
<reference evidence="2" key="1">
    <citation type="journal article" date="2019" name="Int. J. Syst. Evol. Microbiol.">
        <title>The Global Catalogue of Microorganisms (GCM) 10K type strain sequencing project: providing services to taxonomists for standard genome sequencing and annotation.</title>
        <authorList>
            <consortium name="The Broad Institute Genomics Platform"/>
            <consortium name="The Broad Institute Genome Sequencing Center for Infectious Disease"/>
            <person name="Wu L."/>
            <person name="Ma J."/>
        </authorList>
    </citation>
    <scope>NUCLEOTIDE SEQUENCE [LARGE SCALE GENOMIC DNA]</scope>
    <source>
        <strain evidence="2">JCM 16722</strain>
    </source>
</reference>
<evidence type="ECO:0008006" key="3">
    <source>
        <dbReference type="Google" id="ProtNLM"/>
    </source>
</evidence>
<comment type="caution">
    <text evidence="1">The sequence shown here is derived from an EMBL/GenBank/DDBJ whole genome shotgun (WGS) entry which is preliminary data.</text>
</comment>
<name>A0ABP7ZQZ9_9SPHI</name>
<protein>
    <recommendedName>
        <fullName evidence="3">Outer membrane insertion C-signal</fullName>
    </recommendedName>
</protein>
<gene>
    <name evidence="1" type="ORF">GCM10022218_03230</name>
</gene>
<proteinExistence type="predicted"/>